<name>A0A3A5M9I2_9MICC</name>
<dbReference type="EMBL" id="QZVT01000001">
    <property type="protein sequence ID" value="RJT83455.1"/>
    <property type="molecule type" value="Genomic_DNA"/>
</dbReference>
<reference evidence="1 2" key="1">
    <citation type="submission" date="2018-09" db="EMBL/GenBank/DDBJ databases">
        <title>Novel species of Arthrobacter.</title>
        <authorList>
            <person name="Liu Q."/>
            <person name="Xin Y.-H."/>
        </authorList>
    </citation>
    <scope>NUCLEOTIDE SEQUENCE [LARGE SCALE GENOMIC DNA]</scope>
    <source>
        <strain evidence="1 2">Hz2</strain>
    </source>
</reference>
<feature type="non-terminal residue" evidence="1">
    <location>
        <position position="38"/>
    </location>
</feature>
<gene>
    <name evidence="1" type="ORF">D6T63_03225</name>
</gene>
<proteinExistence type="predicted"/>
<dbReference type="AlphaFoldDB" id="A0A3A5M9I2"/>
<keyword evidence="2" id="KW-1185">Reference proteome</keyword>
<comment type="caution">
    <text evidence="1">The sequence shown here is derived from an EMBL/GenBank/DDBJ whole genome shotgun (WGS) entry which is preliminary data.</text>
</comment>
<sequence length="38" mass="4240">MSIAAAARTVRISRPNDVVASYSVLLKQVRKEGLLNRR</sequence>
<evidence type="ECO:0000313" key="1">
    <source>
        <dbReference type="EMBL" id="RJT83455.1"/>
    </source>
</evidence>
<dbReference type="Proteomes" id="UP000272560">
    <property type="component" value="Unassembled WGS sequence"/>
</dbReference>
<organism evidence="1 2">
    <name type="scientific">Arthrobacter cheniae</name>
    <dbReference type="NCBI Taxonomy" id="1258888"/>
    <lineage>
        <taxon>Bacteria</taxon>
        <taxon>Bacillati</taxon>
        <taxon>Actinomycetota</taxon>
        <taxon>Actinomycetes</taxon>
        <taxon>Micrococcales</taxon>
        <taxon>Micrococcaceae</taxon>
        <taxon>Arthrobacter</taxon>
    </lineage>
</organism>
<accession>A0A3A5M9I2</accession>
<protein>
    <submittedName>
        <fullName evidence="1">Acyl-CoA desaturase</fullName>
    </submittedName>
</protein>
<evidence type="ECO:0000313" key="2">
    <source>
        <dbReference type="Proteomes" id="UP000272560"/>
    </source>
</evidence>